<gene>
    <name evidence="1" type="ORF">LT42_06525</name>
</gene>
<organism evidence="1 2">
    <name type="scientific">Pseudomonas lutea</name>
    <dbReference type="NCBI Taxonomy" id="243924"/>
    <lineage>
        <taxon>Bacteria</taxon>
        <taxon>Pseudomonadati</taxon>
        <taxon>Pseudomonadota</taxon>
        <taxon>Gammaproteobacteria</taxon>
        <taxon>Pseudomonadales</taxon>
        <taxon>Pseudomonadaceae</taxon>
        <taxon>Pseudomonas</taxon>
    </lineage>
</organism>
<evidence type="ECO:0000313" key="2">
    <source>
        <dbReference type="Proteomes" id="UP000029719"/>
    </source>
</evidence>
<proteinExistence type="predicted"/>
<protein>
    <submittedName>
        <fullName evidence="1">Phage protein</fullName>
    </submittedName>
</protein>
<accession>A0A9X0EGX6</accession>
<comment type="caution">
    <text evidence="1">The sequence shown here is derived from an EMBL/GenBank/DDBJ whole genome shotgun (WGS) entry which is preliminary data.</text>
</comment>
<dbReference type="Pfam" id="PF07102">
    <property type="entry name" value="YbcO"/>
    <property type="match status" value="1"/>
</dbReference>
<name>A0A9X0EGX6_9PSED</name>
<dbReference type="Proteomes" id="UP000029719">
    <property type="component" value="Unassembled WGS sequence"/>
</dbReference>
<dbReference type="InterPro" id="IPR010774">
    <property type="entry name" value="YbcO"/>
</dbReference>
<evidence type="ECO:0000313" key="1">
    <source>
        <dbReference type="EMBL" id="KGF65574.1"/>
    </source>
</evidence>
<dbReference type="RefSeq" id="WP_037010799.1">
    <property type="nucleotide sequence ID" value="NZ_JRMB01000001.1"/>
</dbReference>
<reference evidence="1 2" key="1">
    <citation type="submission" date="2014-09" db="EMBL/GenBank/DDBJ databases">
        <title>Genome sequence of Pseudomonas lutea strain DSM 17257T.</title>
        <authorList>
            <person name="Kwak Y."/>
            <person name="Shin J.-H."/>
        </authorList>
    </citation>
    <scope>NUCLEOTIDE SEQUENCE [LARGE SCALE GENOMIC DNA]</scope>
    <source>
        <strain evidence="1 2">DSM 17257</strain>
    </source>
</reference>
<dbReference type="AlphaFoldDB" id="A0A9X0EGX6"/>
<sequence length="101" mass="11097">MTKQTKFTKAARGRDCQIRVPGVCNGNPETTVLAHLRMAGTRCGTGLKPHDLQAAWACSACHEAVDARRNTEFSREQLRTMHMEGMVRTIDILVSEGKVAA</sequence>
<dbReference type="Gene3D" id="3.30.50.20">
    <property type="entry name" value="prophage-derive protein ybcO"/>
    <property type="match status" value="1"/>
</dbReference>
<dbReference type="EMBL" id="JRMB01000001">
    <property type="protein sequence ID" value="KGF65574.1"/>
    <property type="molecule type" value="Genomic_DNA"/>
</dbReference>
<dbReference type="OrthoDB" id="7068425at2"/>